<gene>
    <name evidence="2" type="ORF">A3F84_15600</name>
</gene>
<proteinExistence type="predicted"/>
<dbReference type="Pfam" id="PF13860">
    <property type="entry name" value="FlgD_ig"/>
    <property type="match status" value="1"/>
</dbReference>
<accession>A0A1F6C3C9</accession>
<protein>
    <recommendedName>
        <fullName evidence="1">FlgD/Vpr Ig-like domain-containing protein</fullName>
    </recommendedName>
</protein>
<evidence type="ECO:0000313" key="3">
    <source>
        <dbReference type="Proteomes" id="UP000178606"/>
    </source>
</evidence>
<dbReference type="Proteomes" id="UP000178606">
    <property type="component" value="Unassembled WGS sequence"/>
</dbReference>
<comment type="caution">
    <text evidence="2">The sequence shown here is derived from an EMBL/GenBank/DDBJ whole genome shotgun (WGS) entry which is preliminary data.</text>
</comment>
<dbReference type="InterPro" id="IPR025965">
    <property type="entry name" value="FlgD/Vpr_Ig-like"/>
</dbReference>
<evidence type="ECO:0000259" key="1">
    <source>
        <dbReference type="Pfam" id="PF13860"/>
    </source>
</evidence>
<dbReference type="Gene3D" id="2.60.40.4070">
    <property type="match status" value="1"/>
</dbReference>
<sequence>MKRCICFLLALGILSGIVPTAAFSLLGGPLTATPVFWPNFIFVDPAGNNPNSTALFQLTGLKLLKPVTVTMRLTKNGQVISELIDGDPALVFTPLFTEGVVMVVRTLPNGTATGTYTETVKVTQDGKTVTLSRSTVVKSLKDPDTAILEIRLNSGASKPVASPFAYTRSSALAEGSDISSNTVDGLSVLRLFTLANHPLKVWVSVSLISEFTPWPAIHLDEFIKEFFKKIFKGILPPGTTVIDLGGTILSSLSGAGPDQISSTDLSLNSPTPSPNPQYGFGSLAVSFDVSEGSSSPKFASGRIAKPVSPGFEYVHLTVYNLLGQRVKVLIDGERPAGRYTATWDGRDEGGRYVANGVYFYRLRVGVRNSVGKGLILR</sequence>
<evidence type="ECO:0000313" key="2">
    <source>
        <dbReference type="EMBL" id="OGG43568.1"/>
    </source>
</evidence>
<feature type="domain" description="FlgD/Vpr Ig-like" evidence="1">
    <location>
        <begin position="313"/>
        <end position="359"/>
    </location>
</feature>
<dbReference type="EMBL" id="MFKF01000431">
    <property type="protein sequence ID" value="OGG43568.1"/>
    <property type="molecule type" value="Genomic_DNA"/>
</dbReference>
<organism evidence="2 3">
    <name type="scientific">Handelsmanbacteria sp. (strain RIFCSPLOWO2_12_FULL_64_10)</name>
    <dbReference type="NCBI Taxonomy" id="1817868"/>
    <lineage>
        <taxon>Bacteria</taxon>
        <taxon>Candidatus Handelsmaniibacteriota</taxon>
    </lineage>
</organism>
<reference evidence="2 3" key="1">
    <citation type="journal article" date="2016" name="Nat. Commun.">
        <title>Thousands of microbial genomes shed light on interconnected biogeochemical processes in an aquifer system.</title>
        <authorList>
            <person name="Anantharaman K."/>
            <person name="Brown C.T."/>
            <person name="Hug L.A."/>
            <person name="Sharon I."/>
            <person name="Castelle C.J."/>
            <person name="Probst A.J."/>
            <person name="Thomas B.C."/>
            <person name="Singh A."/>
            <person name="Wilkins M.J."/>
            <person name="Karaoz U."/>
            <person name="Brodie E.L."/>
            <person name="Williams K.H."/>
            <person name="Hubbard S.S."/>
            <person name="Banfield J.F."/>
        </authorList>
    </citation>
    <scope>NUCLEOTIDE SEQUENCE [LARGE SCALE GENOMIC DNA]</scope>
    <source>
        <strain evidence="3">RIFCSPLOWO2_12_FULL_64_10</strain>
    </source>
</reference>
<name>A0A1F6C3C9_HANXR</name>
<dbReference type="AlphaFoldDB" id="A0A1F6C3C9"/>